<keyword evidence="8 12" id="KW-0798">TonB box</keyword>
<keyword evidence="10 11" id="KW-0998">Cell outer membrane</keyword>
<keyword evidence="7" id="KW-0406">Ion transport</keyword>
<dbReference type="PANTHER" id="PTHR32552:SF81">
    <property type="entry name" value="TONB-DEPENDENT OUTER MEMBRANE RECEPTOR"/>
    <property type="match status" value="1"/>
</dbReference>
<keyword evidence="13" id="KW-0732">Signal</keyword>
<evidence type="ECO:0000256" key="10">
    <source>
        <dbReference type="ARBA" id="ARBA00023237"/>
    </source>
</evidence>
<evidence type="ECO:0000256" key="13">
    <source>
        <dbReference type="SAM" id="SignalP"/>
    </source>
</evidence>
<dbReference type="Pfam" id="PF00593">
    <property type="entry name" value="TonB_dep_Rec_b-barrel"/>
    <property type="match status" value="1"/>
</dbReference>
<evidence type="ECO:0000256" key="9">
    <source>
        <dbReference type="ARBA" id="ARBA00023136"/>
    </source>
</evidence>
<reference evidence="17" key="1">
    <citation type="submission" date="2017-06" db="EMBL/GenBank/DDBJ databases">
        <authorList>
            <person name="Varghese N."/>
            <person name="Submissions S."/>
        </authorList>
    </citation>
    <scope>NUCLEOTIDE SEQUENCE [LARGE SCALE GENOMIC DNA]</scope>
    <source>
        <strain evidence="17">LNB2</strain>
    </source>
</reference>
<comment type="subcellular location">
    <subcellularLocation>
        <location evidence="1 11">Cell outer membrane</location>
        <topology evidence="1 11">Multi-pass membrane protein</topology>
    </subcellularLocation>
</comment>
<organism evidence="16 17">
    <name type="scientific">Edaphosphingomonas laterariae</name>
    <dbReference type="NCBI Taxonomy" id="861865"/>
    <lineage>
        <taxon>Bacteria</taxon>
        <taxon>Pseudomonadati</taxon>
        <taxon>Pseudomonadota</taxon>
        <taxon>Alphaproteobacteria</taxon>
        <taxon>Sphingomonadales</taxon>
        <taxon>Rhizorhabdaceae</taxon>
        <taxon>Edaphosphingomonas</taxon>
    </lineage>
</organism>
<proteinExistence type="inferred from homology"/>
<dbReference type="Proteomes" id="UP000198281">
    <property type="component" value="Unassembled WGS sequence"/>
</dbReference>
<dbReference type="InterPro" id="IPR012910">
    <property type="entry name" value="Plug_dom"/>
</dbReference>
<keyword evidence="17" id="KW-1185">Reference proteome</keyword>
<dbReference type="CDD" id="cd01347">
    <property type="entry name" value="ligand_gated_channel"/>
    <property type="match status" value="1"/>
</dbReference>
<keyword evidence="6" id="KW-0408">Iron</keyword>
<dbReference type="AlphaFoldDB" id="A0A239CDB9"/>
<dbReference type="GO" id="GO:0006826">
    <property type="term" value="P:iron ion transport"/>
    <property type="evidence" value="ECO:0007669"/>
    <property type="project" value="UniProtKB-KW"/>
</dbReference>
<evidence type="ECO:0000256" key="2">
    <source>
        <dbReference type="ARBA" id="ARBA00022448"/>
    </source>
</evidence>
<feature type="domain" description="TonB-dependent receptor-like beta-barrel" evidence="14">
    <location>
        <begin position="280"/>
        <end position="722"/>
    </location>
</feature>
<keyword evidence="5 11" id="KW-0812">Transmembrane</keyword>
<feature type="signal peptide" evidence="13">
    <location>
        <begin position="1"/>
        <end position="28"/>
    </location>
</feature>
<dbReference type="InterPro" id="IPR039426">
    <property type="entry name" value="TonB-dep_rcpt-like"/>
</dbReference>
<sequence length="759" mass="81996">MTRFGGTFGLMCSAAAAGLLFFPATSRANSAAPVAADAADAADAAEIVVTAQQREQRLVDVPVPVTQLSGEILDTFKVQGMGDLSLYTPGFLVQEQSVQRSGFNLRGLTQDDSSPVSEPVMSIFTDGVDNSRQAGAVSELIDVDNIQVIRGPQGTLFGRGSVIGVLAIETKRPANDFEAQVNAEVGSYDLFNISGVVNAPIVDDKLAVRGAVRFKKRDGTVRNLALPGTRLNGVDTFYGRGSVRFSPTEAIMSDLIFTYQEDHPPATQFKSIVVAPEGGDTSPFTASAQDRPDQGIDRKVWGLTWDNRIELADTVDLRSITGFRKVDAEERWDGDGTAYSYIIGDQHTKQKQISEELRVTWAPDPSFTLMGGGSWFHEKVEDVIGLGLNEQYMLGSFPTIAAPDRPIVAAATFYGMPVTAMNYNAQTRKNDRTSLAAYVNVSKTFFDRLTIDAGLRYTHDEATTEAAATRVSRDGIAPIALPNGLFGNSNGVFASYENPFSFWTPRGAVSFKVTPDLNVYVGIARGMRSGVVDAVFSRTAVGPATFNLVEPEEVVNYEAGVKWKFGAMNADLTFFKYDYTNLQVRDPNSLVGALINAGSAEGKGFEASLRGEVLKGLNLIASYAYTDAGYTSFFDSAGKDLSGNRFRLSPRNKASLGLSYEGAVTDTLNITARVTEFYQSKVYFNADNLPHESQDGYAVTNIGVGLKSADGGWGVEAYVNNLFDKDYLLDLGNTGKGFGLPTAIRGEPRIAGIRFSQNF</sequence>
<dbReference type="GO" id="GO:0009279">
    <property type="term" value="C:cell outer membrane"/>
    <property type="evidence" value="ECO:0007669"/>
    <property type="project" value="UniProtKB-SubCell"/>
</dbReference>
<evidence type="ECO:0000256" key="7">
    <source>
        <dbReference type="ARBA" id="ARBA00023065"/>
    </source>
</evidence>
<evidence type="ECO:0000256" key="1">
    <source>
        <dbReference type="ARBA" id="ARBA00004571"/>
    </source>
</evidence>
<evidence type="ECO:0000256" key="4">
    <source>
        <dbReference type="ARBA" id="ARBA00022496"/>
    </source>
</evidence>
<evidence type="ECO:0000256" key="6">
    <source>
        <dbReference type="ARBA" id="ARBA00023004"/>
    </source>
</evidence>
<evidence type="ECO:0000313" key="17">
    <source>
        <dbReference type="Proteomes" id="UP000198281"/>
    </source>
</evidence>
<dbReference type="SUPFAM" id="SSF56935">
    <property type="entry name" value="Porins"/>
    <property type="match status" value="1"/>
</dbReference>
<evidence type="ECO:0000259" key="14">
    <source>
        <dbReference type="Pfam" id="PF00593"/>
    </source>
</evidence>
<comment type="similarity">
    <text evidence="11 12">Belongs to the TonB-dependent receptor family.</text>
</comment>
<evidence type="ECO:0000256" key="3">
    <source>
        <dbReference type="ARBA" id="ARBA00022452"/>
    </source>
</evidence>
<dbReference type="RefSeq" id="WP_089218113.1">
    <property type="nucleotide sequence ID" value="NZ_FZOS01000002.1"/>
</dbReference>
<dbReference type="PROSITE" id="PS52016">
    <property type="entry name" value="TONB_DEPENDENT_REC_3"/>
    <property type="match status" value="1"/>
</dbReference>
<evidence type="ECO:0000256" key="12">
    <source>
        <dbReference type="RuleBase" id="RU003357"/>
    </source>
</evidence>
<keyword evidence="4" id="KW-0410">Iron transport</keyword>
<dbReference type="Pfam" id="PF07715">
    <property type="entry name" value="Plug"/>
    <property type="match status" value="1"/>
</dbReference>
<dbReference type="InterPro" id="IPR036942">
    <property type="entry name" value="Beta-barrel_TonB_sf"/>
</dbReference>
<dbReference type="Gene3D" id="2.40.170.20">
    <property type="entry name" value="TonB-dependent receptor, beta-barrel domain"/>
    <property type="match status" value="1"/>
</dbReference>
<dbReference type="InterPro" id="IPR000531">
    <property type="entry name" value="Beta-barrel_TonB"/>
</dbReference>
<keyword evidence="9 11" id="KW-0472">Membrane</keyword>
<name>A0A239CDB9_9SPHN</name>
<evidence type="ECO:0000259" key="15">
    <source>
        <dbReference type="Pfam" id="PF07715"/>
    </source>
</evidence>
<gene>
    <name evidence="16" type="ORF">SAMN06295912_102105</name>
</gene>
<dbReference type="PANTHER" id="PTHR32552">
    <property type="entry name" value="FERRICHROME IRON RECEPTOR-RELATED"/>
    <property type="match status" value="1"/>
</dbReference>
<keyword evidence="3 11" id="KW-1134">Transmembrane beta strand</keyword>
<evidence type="ECO:0000256" key="5">
    <source>
        <dbReference type="ARBA" id="ARBA00022692"/>
    </source>
</evidence>
<evidence type="ECO:0000313" key="16">
    <source>
        <dbReference type="EMBL" id="SNS17353.1"/>
    </source>
</evidence>
<feature type="domain" description="TonB-dependent receptor plug" evidence="15">
    <location>
        <begin position="59"/>
        <end position="165"/>
    </location>
</feature>
<dbReference type="EMBL" id="FZOS01000002">
    <property type="protein sequence ID" value="SNS17353.1"/>
    <property type="molecule type" value="Genomic_DNA"/>
</dbReference>
<keyword evidence="16" id="KW-0675">Receptor</keyword>
<accession>A0A239CDB9</accession>
<evidence type="ECO:0000256" key="8">
    <source>
        <dbReference type="ARBA" id="ARBA00023077"/>
    </source>
</evidence>
<dbReference type="OrthoDB" id="7313036at2"/>
<evidence type="ECO:0000256" key="11">
    <source>
        <dbReference type="PROSITE-ProRule" id="PRU01360"/>
    </source>
</evidence>
<keyword evidence="2 11" id="KW-0813">Transport</keyword>
<protein>
    <submittedName>
        <fullName evidence="16">Outer membrane receptor proteins, mostly Fe transport</fullName>
    </submittedName>
</protein>
<feature type="chain" id="PRO_5013189898" evidence="13">
    <location>
        <begin position="29"/>
        <end position="759"/>
    </location>
</feature>